<dbReference type="SUPFAM" id="SSF56091">
    <property type="entry name" value="DNA ligase/mRNA capping enzyme, catalytic domain"/>
    <property type="match status" value="1"/>
</dbReference>
<evidence type="ECO:0000313" key="2">
    <source>
        <dbReference type="EMBL" id="OAD21331.1"/>
    </source>
</evidence>
<protein>
    <recommendedName>
        <fullName evidence="1">RNA ligase 2 C-terminal domain-containing protein</fullName>
    </recommendedName>
</protein>
<dbReference type="InterPro" id="IPR041948">
    <property type="entry name" value="Rnl1/2_C_sf"/>
</dbReference>
<dbReference type="EMBL" id="LUTY01001709">
    <property type="protein sequence ID" value="OAD21331.1"/>
    <property type="molecule type" value="Genomic_DNA"/>
</dbReference>
<evidence type="ECO:0000259" key="1">
    <source>
        <dbReference type="Pfam" id="PF18043"/>
    </source>
</evidence>
<dbReference type="Proteomes" id="UP000076962">
    <property type="component" value="Unassembled WGS sequence"/>
</dbReference>
<gene>
    <name evidence="2" type="ORF">THIOM_002906</name>
</gene>
<dbReference type="AlphaFoldDB" id="A0A176RZU8"/>
<evidence type="ECO:0000313" key="3">
    <source>
        <dbReference type="Proteomes" id="UP000076962"/>
    </source>
</evidence>
<dbReference type="Gene3D" id="1.10.10.1810">
    <property type="entry name" value="RNA ligase"/>
    <property type="match status" value="1"/>
</dbReference>
<feature type="domain" description="RNA ligase 2 C-terminal" evidence="1">
    <location>
        <begin position="92"/>
        <end position="172"/>
    </location>
</feature>
<dbReference type="InterPro" id="IPR040609">
    <property type="entry name" value="Rnl2_C"/>
</dbReference>
<name>A0A176RZU8_9GAMM</name>
<reference evidence="2 3" key="1">
    <citation type="submission" date="2016-05" db="EMBL/GenBank/DDBJ databases">
        <title>Single-cell genome of chain-forming Candidatus Thiomargarita nelsonii and comparison to other large sulfur-oxidizing bacteria.</title>
        <authorList>
            <person name="Winkel M."/>
            <person name="Salman V."/>
            <person name="Woyke T."/>
            <person name="Schulz-Vogt H."/>
            <person name="Richter M."/>
            <person name="Flood B."/>
            <person name="Bailey J."/>
            <person name="Amann R."/>
            <person name="Mussmann M."/>
        </authorList>
    </citation>
    <scope>NUCLEOTIDE SEQUENCE [LARGE SCALE GENOMIC DNA]</scope>
    <source>
        <strain evidence="2 3">THI036</strain>
    </source>
</reference>
<comment type="caution">
    <text evidence="2">The sequence shown here is derived from an EMBL/GenBank/DDBJ whole genome shotgun (WGS) entry which is preliminary data.</text>
</comment>
<organism evidence="2 3">
    <name type="scientific">Candidatus Thiomargarita nelsonii</name>
    <dbReference type="NCBI Taxonomy" id="1003181"/>
    <lineage>
        <taxon>Bacteria</taxon>
        <taxon>Pseudomonadati</taxon>
        <taxon>Pseudomonadota</taxon>
        <taxon>Gammaproteobacteria</taxon>
        <taxon>Thiotrichales</taxon>
        <taxon>Thiotrichaceae</taxon>
        <taxon>Thiomargarita</taxon>
    </lineage>
</organism>
<dbReference type="Gene3D" id="3.30.1490.70">
    <property type="match status" value="1"/>
</dbReference>
<dbReference type="Pfam" id="PF18043">
    <property type="entry name" value="T4_Rnl2_C"/>
    <property type="match status" value="1"/>
</dbReference>
<accession>A0A176RZU8</accession>
<sequence length="178" mass="20378">MGILHAQPLYVGEFNQAIDFDININSKIPEQLGLPALDIDNKIEGVVIKPIKTILIETPKGKIRPILKKKSQAFSEDKRYHQATKWSYKINQDDINFLMPEILLFVTENRLNNTISKIGEINQNDEKRVAQILEAFIADVIESFNEEYDGILEDVSENSKNLIVEKVKSEAKLIISRR</sequence>
<keyword evidence="3" id="KW-1185">Reference proteome</keyword>
<proteinExistence type="predicted"/>